<accession>A0AAJ0ML42</accession>
<keyword evidence="3" id="KW-1185">Reference proteome</keyword>
<reference evidence="2" key="2">
    <citation type="submission" date="2023-06" db="EMBL/GenBank/DDBJ databases">
        <authorList>
            <consortium name="Lawrence Berkeley National Laboratory"/>
            <person name="Haridas S."/>
            <person name="Hensen N."/>
            <person name="Bonometti L."/>
            <person name="Westerberg I."/>
            <person name="Brannstrom I.O."/>
            <person name="Guillou S."/>
            <person name="Cros-Aarteil S."/>
            <person name="Calhoun S."/>
            <person name="Kuo A."/>
            <person name="Mondo S."/>
            <person name="Pangilinan J."/>
            <person name="Riley R."/>
            <person name="Labutti K."/>
            <person name="Andreopoulos B."/>
            <person name="Lipzen A."/>
            <person name="Chen C."/>
            <person name="Yanf M."/>
            <person name="Daum C."/>
            <person name="Ng V."/>
            <person name="Clum A."/>
            <person name="Steindorff A."/>
            <person name="Ohm R."/>
            <person name="Martin F."/>
            <person name="Silar P."/>
            <person name="Natvig D."/>
            <person name="Lalanne C."/>
            <person name="Gautier V."/>
            <person name="Ament-Velasquez S.L."/>
            <person name="Kruys A."/>
            <person name="Hutchinson M.I."/>
            <person name="Powell A.J."/>
            <person name="Barry K."/>
            <person name="Miller A.N."/>
            <person name="Grigoriev I.V."/>
            <person name="Debuchy R."/>
            <person name="Gladieux P."/>
            <person name="Thoren M.H."/>
            <person name="Johannesson H."/>
        </authorList>
    </citation>
    <scope>NUCLEOTIDE SEQUENCE</scope>
    <source>
        <strain evidence="2">CBS 955.72</strain>
    </source>
</reference>
<feature type="signal peptide" evidence="1">
    <location>
        <begin position="1"/>
        <end position="17"/>
    </location>
</feature>
<evidence type="ECO:0000256" key="1">
    <source>
        <dbReference type="SAM" id="SignalP"/>
    </source>
</evidence>
<feature type="chain" id="PRO_5042593132" evidence="1">
    <location>
        <begin position="18"/>
        <end position="101"/>
    </location>
</feature>
<dbReference type="EMBL" id="JAUIQD010000001">
    <property type="protein sequence ID" value="KAK3364474.1"/>
    <property type="molecule type" value="Genomic_DNA"/>
</dbReference>
<organism evidence="2 3">
    <name type="scientific">Lasiosphaeria hispida</name>
    <dbReference type="NCBI Taxonomy" id="260671"/>
    <lineage>
        <taxon>Eukaryota</taxon>
        <taxon>Fungi</taxon>
        <taxon>Dikarya</taxon>
        <taxon>Ascomycota</taxon>
        <taxon>Pezizomycotina</taxon>
        <taxon>Sordariomycetes</taxon>
        <taxon>Sordariomycetidae</taxon>
        <taxon>Sordariales</taxon>
        <taxon>Lasiosphaeriaceae</taxon>
        <taxon>Lasiosphaeria</taxon>
    </lineage>
</organism>
<keyword evidence="1" id="KW-0732">Signal</keyword>
<sequence length="101" mass="10958">MIPPLFILGLLAGQTATRNVKFWPSNYLGICRLALAPDRISVHGSATLITSSPRVTMDEVLTEPPDQVLCSRQAKELTAPCSLLFLSIVLLIPVIIAEKVC</sequence>
<reference evidence="2" key="1">
    <citation type="journal article" date="2023" name="Mol. Phylogenet. Evol.">
        <title>Genome-scale phylogeny and comparative genomics of the fungal order Sordariales.</title>
        <authorList>
            <person name="Hensen N."/>
            <person name="Bonometti L."/>
            <person name="Westerberg I."/>
            <person name="Brannstrom I.O."/>
            <person name="Guillou S."/>
            <person name="Cros-Aarteil S."/>
            <person name="Calhoun S."/>
            <person name="Haridas S."/>
            <person name="Kuo A."/>
            <person name="Mondo S."/>
            <person name="Pangilinan J."/>
            <person name="Riley R."/>
            <person name="LaButti K."/>
            <person name="Andreopoulos B."/>
            <person name="Lipzen A."/>
            <person name="Chen C."/>
            <person name="Yan M."/>
            <person name="Daum C."/>
            <person name="Ng V."/>
            <person name="Clum A."/>
            <person name="Steindorff A."/>
            <person name="Ohm R.A."/>
            <person name="Martin F."/>
            <person name="Silar P."/>
            <person name="Natvig D.O."/>
            <person name="Lalanne C."/>
            <person name="Gautier V."/>
            <person name="Ament-Velasquez S.L."/>
            <person name="Kruys A."/>
            <person name="Hutchinson M.I."/>
            <person name="Powell A.J."/>
            <person name="Barry K."/>
            <person name="Miller A.N."/>
            <person name="Grigoriev I.V."/>
            <person name="Debuchy R."/>
            <person name="Gladieux P."/>
            <person name="Hiltunen Thoren M."/>
            <person name="Johannesson H."/>
        </authorList>
    </citation>
    <scope>NUCLEOTIDE SEQUENCE</scope>
    <source>
        <strain evidence="2">CBS 955.72</strain>
    </source>
</reference>
<protein>
    <submittedName>
        <fullName evidence="2">Uncharacterized protein</fullName>
    </submittedName>
</protein>
<dbReference type="AlphaFoldDB" id="A0AAJ0ML42"/>
<proteinExistence type="predicted"/>
<gene>
    <name evidence="2" type="ORF">B0T25DRAFT_66908</name>
</gene>
<dbReference type="Proteomes" id="UP001275084">
    <property type="component" value="Unassembled WGS sequence"/>
</dbReference>
<evidence type="ECO:0000313" key="3">
    <source>
        <dbReference type="Proteomes" id="UP001275084"/>
    </source>
</evidence>
<evidence type="ECO:0000313" key="2">
    <source>
        <dbReference type="EMBL" id="KAK3364474.1"/>
    </source>
</evidence>
<comment type="caution">
    <text evidence="2">The sequence shown here is derived from an EMBL/GenBank/DDBJ whole genome shotgun (WGS) entry which is preliminary data.</text>
</comment>
<name>A0AAJ0ML42_9PEZI</name>